<evidence type="ECO:0000259" key="9">
    <source>
        <dbReference type="Pfam" id="PF00155"/>
    </source>
</evidence>
<keyword evidence="11" id="KW-1185">Reference proteome</keyword>
<dbReference type="Gene3D" id="3.40.640.10">
    <property type="entry name" value="Type I PLP-dependent aspartate aminotransferase-like (Major domain)"/>
    <property type="match status" value="1"/>
</dbReference>
<proteinExistence type="inferred from homology"/>
<gene>
    <name evidence="10" type="ORF">SPOG_04306</name>
</gene>
<accession>S9VTA5</accession>
<dbReference type="AlphaFoldDB" id="S9VTA5"/>
<protein>
    <recommendedName>
        <fullName evidence="8">Aspartate aminotransferase</fullName>
        <ecNumber evidence="8">2.6.1.1</ecNumber>
    </recommendedName>
</protein>
<dbReference type="eggNOG" id="KOG1411">
    <property type="taxonomic scope" value="Eukaryota"/>
</dbReference>
<name>S9VTA5_SCHCR</name>
<dbReference type="HOGENOM" id="CLU_032440_1_0_1"/>
<dbReference type="OMA" id="VGACTIV"/>
<dbReference type="SUPFAM" id="SSF53383">
    <property type="entry name" value="PLP-dependent transferases"/>
    <property type="match status" value="1"/>
</dbReference>
<evidence type="ECO:0000256" key="5">
    <source>
        <dbReference type="ARBA" id="ARBA00022679"/>
    </source>
</evidence>
<dbReference type="PANTHER" id="PTHR11879:SF22">
    <property type="entry name" value="ASPARTATE AMINOTRANSFERASE, MITOCHONDRIAL"/>
    <property type="match status" value="1"/>
</dbReference>
<dbReference type="InterPro" id="IPR004838">
    <property type="entry name" value="NHTrfase_class1_PyrdxlP-BS"/>
</dbReference>
<comment type="similarity">
    <text evidence="2">Belongs to the class-I pyridoxal-phosphate-dependent aminotransferase family.</text>
</comment>
<organism evidence="10 11">
    <name type="scientific">Schizosaccharomyces cryophilus (strain OY26 / ATCC MYA-4695 / CBS 11777 / NBRC 106824 / NRRL Y48691)</name>
    <name type="common">Fission yeast</name>
    <dbReference type="NCBI Taxonomy" id="653667"/>
    <lineage>
        <taxon>Eukaryota</taxon>
        <taxon>Fungi</taxon>
        <taxon>Dikarya</taxon>
        <taxon>Ascomycota</taxon>
        <taxon>Taphrinomycotina</taxon>
        <taxon>Schizosaccharomycetes</taxon>
        <taxon>Schizosaccharomycetales</taxon>
        <taxon>Schizosaccharomycetaceae</taxon>
        <taxon>Schizosaccharomyces</taxon>
    </lineage>
</organism>
<evidence type="ECO:0000256" key="6">
    <source>
        <dbReference type="ARBA" id="ARBA00022898"/>
    </source>
</evidence>
<dbReference type="PROSITE" id="PS00105">
    <property type="entry name" value="AA_TRANSFER_CLASS_1"/>
    <property type="match status" value="1"/>
</dbReference>
<keyword evidence="4 8" id="KW-0032">Aminotransferase</keyword>
<evidence type="ECO:0000256" key="3">
    <source>
        <dbReference type="ARBA" id="ARBA00011738"/>
    </source>
</evidence>
<dbReference type="CDD" id="cd00609">
    <property type="entry name" value="AAT_like"/>
    <property type="match status" value="1"/>
</dbReference>
<evidence type="ECO:0000256" key="8">
    <source>
        <dbReference type="RuleBase" id="RU000480"/>
    </source>
</evidence>
<dbReference type="EMBL" id="KE546996">
    <property type="protein sequence ID" value="EPY49344.1"/>
    <property type="molecule type" value="Genomic_DNA"/>
</dbReference>
<keyword evidence="6" id="KW-0663">Pyridoxal phosphate</keyword>
<comment type="miscellaneous">
    <text evidence="8">In eukaryotes there are cytoplasmic, mitochondrial and chloroplastic isozymes.</text>
</comment>
<evidence type="ECO:0000256" key="1">
    <source>
        <dbReference type="ARBA" id="ARBA00001933"/>
    </source>
</evidence>
<dbReference type="InterPro" id="IPR000796">
    <property type="entry name" value="Asp_trans"/>
</dbReference>
<comment type="cofactor">
    <cofactor evidence="1">
        <name>pyridoxal 5'-phosphate</name>
        <dbReference type="ChEBI" id="CHEBI:597326"/>
    </cofactor>
</comment>
<evidence type="ECO:0000256" key="4">
    <source>
        <dbReference type="ARBA" id="ARBA00022576"/>
    </source>
</evidence>
<sequence>MFSGVLRAHTTASRVTSKAVFQYSSLNGGKFVGCNLQRGFHGWGNVPMGPPDPIFGISEAFKKDDFPKKINLGVGAYRDDTGKPYILPSVQTAEVELLKQDLDKEYLPMTGDAGFRTEATRMAYGDVYDSIRDRLVSAQSVSGTGALLLSSRFLSKYYPSKDIYVSNPTWGNHKNVFSNAGLNIKEYRYYNPVTKGLDIEAPNDSIVLLHACAHNPTGVDPTHAQWNDILRVVREKGHFVLLDMAYQGFASGDFARDTYATQLFASNNIPMFLCQSFAKNMGLYGERVGCFSALTASPEEAARFESQLKILVRASYSNPPVHGARIANFILKNKNLRSQWANEVKGMAGRIISMRQALRTILENDLNSKHSWKHITDQIGMFCYTGLNPEQVATLSKDWHIYLTKNGRISIAGINSSNVRYLAEAIHSVTSH</sequence>
<comment type="subunit">
    <text evidence="3 8">Homodimer.</text>
</comment>
<dbReference type="RefSeq" id="XP_013025836.1">
    <property type="nucleotide sequence ID" value="XM_013170382.1"/>
</dbReference>
<dbReference type="GO" id="GO:0006533">
    <property type="term" value="P:L-aspartate catabolic process"/>
    <property type="evidence" value="ECO:0007669"/>
    <property type="project" value="TreeGrafter"/>
</dbReference>
<dbReference type="Proteomes" id="UP000015464">
    <property type="component" value="Unassembled WGS sequence"/>
</dbReference>
<dbReference type="FunFam" id="3.40.640.10:FF:000066">
    <property type="entry name" value="Aspartate aminotransferase"/>
    <property type="match status" value="1"/>
</dbReference>
<keyword evidence="5 8" id="KW-0808">Transferase</keyword>
<dbReference type="FunFam" id="3.90.1150.10:FF:000001">
    <property type="entry name" value="Aspartate aminotransferase"/>
    <property type="match status" value="1"/>
</dbReference>
<evidence type="ECO:0000313" key="10">
    <source>
        <dbReference type="EMBL" id="EPY49344.1"/>
    </source>
</evidence>
<dbReference type="PRINTS" id="PR00799">
    <property type="entry name" value="TRANSAMINASE"/>
</dbReference>
<dbReference type="InterPro" id="IPR015424">
    <property type="entry name" value="PyrdxlP-dep_Trfase"/>
</dbReference>
<dbReference type="GO" id="GO:0005739">
    <property type="term" value="C:mitochondrion"/>
    <property type="evidence" value="ECO:0007669"/>
    <property type="project" value="TreeGrafter"/>
</dbReference>
<dbReference type="InterPro" id="IPR015421">
    <property type="entry name" value="PyrdxlP-dep_Trfase_major"/>
</dbReference>
<dbReference type="NCBIfam" id="NF006719">
    <property type="entry name" value="PRK09257.1"/>
    <property type="match status" value="1"/>
</dbReference>
<dbReference type="Gene3D" id="3.90.1150.10">
    <property type="entry name" value="Aspartate Aminotransferase, domain 1"/>
    <property type="match status" value="1"/>
</dbReference>
<dbReference type="GeneID" id="25038619"/>
<evidence type="ECO:0000313" key="11">
    <source>
        <dbReference type="Proteomes" id="UP000015464"/>
    </source>
</evidence>
<dbReference type="OrthoDB" id="6752799at2759"/>
<evidence type="ECO:0000256" key="7">
    <source>
        <dbReference type="ARBA" id="ARBA00049185"/>
    </source>
</evidence>
<reference evidence="10 11" key="1">
    <citation type="journal article" date="2011" name="Science">
        <title>Comparative functional genomics of the fission yeasts.</title>
        <authorList>
            <person name="Rhind N."/>
            <person name="Chen Z."/>
            <person name="Yassour M."/>
            <person name="Thompson D.A."/>
            <person name="Haas B.J."/>
            <person name="Habib N."/>
            <person name="Wapinski I."/>
            <person name="Roy S."/>
            <person name="Lin M.F."/>
            <person name="Heiman D.I."/>
            <person name="Young S.K."/>
            <person name="Furuya K."/>
            <person name="Guo Y."/>
            <person name="Pidoux A."/>
            <person name="Chen H.M."/>
            <person name="Robbertse B."/>
            <person name="Goldberg J.M."/>
            <person name="Aoki K."/>
            <person name="Bayne E.H."/>
            <person name="Berlin A.M."/>
            <person name="Desjardins C.A."/>
            <person name="Dobbs E."/>
            <person name="Dukaj L."/>
            <person name="Fan L."/>
            <person name="FitzGerald M.G."/>
            <person name="French C."/>
            <person name="Gujja S."/>
            <person name="Hansen K."/>
            <person name="Keifenheim D."/>
            <person name="Levin J.Z."/>
            <person name="Mosher R.A."/>
            <person name="Mueller C.A."/>
            <person name="Pfiffner J."/>
            <person name="Priest M."/>
            <person name="Russ C."/>
            <person name="Smialowska A."/>
            <person name="Swoboda P."/>
            <person name="Sykes S.M."/>
            <person name="Vaughn M."/>
            <person name="Vengrova S."/>
            <person name="Yoder R."/>
            <person name="Zeng Q."/>
            <person name="Allshire R."/>
            <person name="Baulcombe D."/>
            <person name="Birren B.W."/>
            <person name="Brown W."/>
            <person name="Ekwall K."/>
            <person name="Kellis M."/>
            <person name="Leatherwood J."/>
            <person name="Levin H."/>
            <person name="Margalit H."/>
            <person name="Martienssen R."/>
            <person name="Nieduszynski C.A."/>
            <person name="Spatafora J.W."/>
            <person name="Friedman N."/>
            <person name="Dalgaard J.Z."/>
            <person name="Baumann P."/>
            <person name="Niki H."/>
            <person name="Regev A."/>
            <person name="Nusbaum C."/>
        </authorList>
    </citation>
    <scope>NUCLEOTIDE SEQUENCE [LARGE SCALE GENOMIC DNA]</scope>
    <source>
        <strain evidence="11">OY26 / ATCC MYA-4695 / CBS 11777 / NBRC 106824 / NRRL Y48691</strain>
    </source>
</reference>
<evidence type="ECO:0000256" key="2">
    <source>
        <dbReference type="ARBA" id="ARBA00007441"/>
    </source>
</evidence>
<comment type="catalytic activity">
    <reaction evidence="7 8">
        <text>L-aspartate + 2-oxoglutarate = oxaloacetate + L-glutamate</text>
        <dbReference type="Rhea" id="RHEA:21824"/>
        <dbReference type="ChEBI" id="CHEBI:16452"/>
        <dbReference type="ChEBI" id="CHEBI:16810"/>
        <dbReference type="ChEBI" id="CHEBI:29985"/>
        <dbReference type="ChEBI" id="CHEBI:29991"/>
        <dbReference type="EC" id="2.6.1.1"/>
    </reaction>
</comment>
<dbReference type="STRING" id="653667.S9VTA5"/>
<dbReference type="InterPro" id="IPR015422">
    <property type="entry name" value="PyrdxlP-dep_Trfase_small"/>
</dbReference>
<dbReference type="InterPro" id="IPR004839">
    <property type="entry name" value="Aminotransferase_I/II_large"/>
</dbReference>
<dbReference type="EC" id="2.6.1.1" evidence="8"/>
<feature type="domain" description="Aminotransferase class I/classII large" evidence="9">
    <location>
        <begin position="68"/>
        <end position="426"/>
    </location>
</feature>
<dbReference type="Pfam" id="PF00155">
    <property type="entry name" value="Aminotran_1_2"/>
    <property type="match status" value="1"/>
</dbReference>
<dbReference type="GO" id="GO:0004069">
    <property type="term" value="F:L-aspartate:2-oxoglutarate aminotransferase activity"/>
    <property type="evidence" value="ECO:0007669"/>
    <property type="project" value="UniProtKB-EC"/>
</dbReference>
<dbReference type="GO" id="GO:0030170">
    <property type="term" value="F:pyridoxal phosphate binding"/>
    <property type="evidence" value="ECO:0007669"/>
    <property type="project" value="InterPro"/>
</dbReference>
<dbReference type="PANTHER" id="PTHR11879">
    <property type="entry name" value="ASPARTATE AMINOTRANSFERASE"/>
    <property type="match status" value="1"/>
</dbReference>